<organism evidence="6 7">
    <name type="scientific">Mycobacterium tuberculosis CAS/NITR204</name>
    <dbReference type="NCBI Taxonomy" id="1310114"/>
    <lineage>
        <taxon>Bacteria</taxon>
        <taxon>Bacillati</taxon>
        <taxon>Actinomycetota</taxon>
        <taxon>Actinomycetes</taxon>
        <taxon>Mycobacteriales</taxon>
        <taxon>Mycobacteriaceae</taxon>
        <taxon>Mycobacterium</taxon>
        <taxon>Mycobacterium tuberculosis complex</taxon>
    </lineage>
</organism>
<evidence type="ECO:0000259" key="5">
    <source>
        <dbReference type="PROSITE" id="PS51669"/>
    </source>
</evidence>
<dbReference type="HOGENOM" id="CLU_084745_0_0_11"/>
<protein>
    <submittedName>
        <fullName evidence="6">Nitrate reductase Z subunit alpha</fullName>
    </submittedName>
</protein>
<dbReference type="PROSITE" id="PS51669">
    <property type="entry name" value="4FE4S_MOW_BIS_MGD"/>
    <property type="match status" value="1"/>
</dbReference>
<dbReference type="PATRIC" id="fig|1310114.3.peg.1706"/>
<dbReference type="SMART" id="SM00926">
    <property type="entry name" value="Molybdop_Fe4S4"/>
    <property type="match status" value="1"/>
</dbReference>
<evidence type="ECO:0000256" key="2">
    <source>
        <dbReference type="ARBA" id="ARBA00022723"/>
    </source>
</evidence>
<reference evidence="6 7" key="1">
    <citation type="journal article" date="2013" name="Genome Announc.">
        <title>Whole-Genome Sequences of Four Clinical Isolates of Mycobacterium tuberculosis from Tamil Nadu, South India.</title>
        <authorList>
            <person name="Narayanan S."/>
            <person name="Deshpande U."/>
        </authorList>
    </citation>
    <scope>NUCLEOTIDE SEQUENCE [LARGE SCALE GENOMIC DNA]</scope>
    <source>
        <strain evidence="6 7">CAS/NITR204</strain>
    </source>
</reference>
<dbReference type="Proteomes" id="UP000013548">
    <property type="component" value="Chromosome"/>
</dbReference>
<dbReference type="EMBL" id="CP005386">
    <property type="protein sequence ID" value="AGL26650.1"/>
    <property type="molecule type" value="Genomic_DNA"/>
</dbReference>
<dbReference type="GO" id="GO:0016020">
    <property type="term" value="C:membrane"/>
    <property type="evidence" value="ECO:0007669"/>
    <property type="project" value="TreeGrafter"/>
</dbReference>
<dbReference type="InterPro" id="IPR027467">
    <property type="entry name" value="MopterinOxRdtase_cofactor_BS"/>
</dbReference>
<dbReference type="GO" id="GO:0051539">
    <property type="term" value="F:4 iron, 4 sulfur cluster binding"/>
    <property type="evidence" value="ECO:0007669"/>
    <property type="project" value="UniProtKB-KW"/>
</dbReference>
<keyword evidence="1" id="KW-0004">4Fe-4S</keyword>
<accession>R4M744</accession>
<dbReference type="GO" id="GO:0046872">
    <property type="term" value="F:metal ion binding"/>
    <property type="evidence" value="ECO:0007669"/>
    <property type="project" value="UniProtKB-KW"/>
</dbReference>
<evidence type="ECO:0000256" key="4">
    <source>
        <dbReference type="ARBA" id="ARBA00023014"/>
    </source>
</evidence>
<dbReference type="PROSITE" id="PS00551">
    <property type="entry name" value="MOLYBDOPTERIN_PROK_1"/>
    <property type="match status" value="1"/>
</dbReference>
<dbReference type="Gene3D" id="3.40.50.12440">
    <property type="match status" value="1"/>
</dbReference>
<dbReference type="PANTHER" id="PTHR43105">
    <property type="entry name" value="RESPIRATORY NITRATE REDUCTASE"/>
    <property type="match status" value="1"/>
</dbReference>
<evidence type="ECO:0000256" key="3">
    <source>
        <dbReference type="ARBA" id="ARBA00023004"/>
    </source>
</evidence>
<dbReference type="SUPFAM" id="SSF53706">
    <property type="entry name" value="Formate dehydrogenase/DMSO reductase, domains 1-3"/>
    <property type="match status" value="1"/>
</dbReference>
<sequence length="286" mass="32124">MTVTPHVGGPLEELLERSGRFFTPGEFSADLRTVTRRGGREGDVFYRDRWSHDKVVRSTHGVNCTGSCSWKIYVKDGIITWETQQTDYPSVGPDRPEYEPRGCPRGASFSWYSYSPTRVRYPYARGVLVEMYREAKTRLGDPVLAWADIQADPERRRRYQQARGKGGLVRVSWAEASEMVAAAHVHTIKTTATKPKSARQSPIPACNGQPCRGVPVRGADRRRDDVVLRLVRRLAGGLAAGVRRPDRRARIRRLVGCVVFGHVGLQRPDHPDARRTLDGGGPLPRR</sequence>
<dbReference type="PANTHER" id="PTHR43105:SF2">
    <property type="entry name" value="RESPIRATORY NITRATE REDUCTASE 2 ALPHA CHAIN"/>
    <property type="match status" value="1"/>
</dbReference>
<evidence type="ECO:0000313" key="6">
    <source>
        <dbReference type="EMBL" id="AGL26650.1"/>
    </source>
</evidence>
<dbReference type="InterPro" id="IPR006963">
    <property type="entry name" value="Mopterin_OxRdtase_4Fe-4S_dom"/>
</dbReference>
<keyword evidence="2" id="KW-0479">Metal-binding</keyword>
<dbReference type="InterPro" id="IPR050123">
    <property type="entry name" value="Prok_molybdopt-oxidoreductase"/>
</dbReference>
<dbReference type="KEGG" id="mtuc:J113_08135"/>
<evidence type="ECO:0000313" key="7">
    <source>
        <dbReference type="Proteomes" id="UP000013548"/>
    </source>
</evidence>
<keyword evidence="4" id="KW-0411">Iron-sulfur</keyword>
<proteinExistence type="predicted"/>
<dbReference type="GO" id="GO:0016491">
    <property type="term" value="F:oxidoreductase activity"/>
    <property type="evidence" value="ECO:0007669"/>
    <property type="project" value="InterPro"/>
</dbReference>
<evidence type="ECO:0000256" key="1">
    <source>
        <dbReference type="ARBA" id="ARBA00022485"/>
    </source>
</evidence>
<feature type="domain" description="4Fe-4S Mo/W bis-MGD-type" evidence="5">
    <location>
        <begin position="53"/>
        <end position="117"/>
    </location>
</feature>
<dbReference type="AlphaFoldDB" id="R4M744"/>
<keyword evidence="3" id="KW-0408">Iron</keyword>
<name>R4M744_MYCTX</name>
<gene>
    <name evidence="6" type="primary">narZ</name>
    <name evidence="6" type="ORF">J113_08135</name>
</gene>